<dbReference type="PANTHER" id="PTHR22883:SF472">
    <property type="entry name" value="S-ACYLTRANSFERASE"/>
    <property type="match status" value="1"/>
</dbReference>
<comment type="caution">
    <text evidence="8">Lacks conserved residue(s) required for the propagation of feature annotation.</text>
</comment>
<feature type="domain" description="Palmitoyltransferase DHHC" evidence="10">
    <location>
        <begin position="507"/>
        <end position="577"/>
    </location>
</feature>
<keyword evidence="5 8" id="KW-1133">Transmembrane helix</keyword>
<comment type="catalytic activity">
    <reaction evidence="8">
        <text>L-cysteinyl-[protein] + hexadecanoyl-CoA = S-hexadecanoyl-L-cysteinyl-[protein] + CoA</text>
        <dbReference type="Rhea" id="RHEA:36683"/>
        <dbReference type="Rhea" id="RHEA-COMP:10131"/>
        <dbReference type="Rhea" id="RHEA-COMP:11032"/>
        <dbReference type="ChEBI" id="CHEBI:29950"/>
        <dbReference type="ChEBI" id="CHEBI:57287"/>
        <dbReference type="ChEBI" id="CHEBI:57379"/>
        <dbReference type="ChEBI" id="CHEBI:74151"/>
        <dbReference type="EC" id="2.3.1.225"/>
    </reaction>
</comment>
<dbReference type="Pfam" id="PF01529">
    <property type="entry name" value="DHHC"/>
    <property type="match status" value="2"/>
</dbReference>
<dbReference type="GO" id="GO:0019706">
    <property type="term" value="F:protein-cysteine S-palmitoyltransferase activity"/>
    <property type="evidence" value="ECO:0000318"/>
    <property type="project" value="GO_Central"/>
</dbReference>
<keyword evidence="12" id="KW-1185">Reference proteome</keyword>
<evidence type="ECO:0000313" key="11">
    <source>
        <dbReference type="EnsemblPlants" id="Solyc10g077050.2.1"/>
    </source>
</evidence>
<evidence type="ECO:0000256" key="3">
    <source>
        <dbReference type="ARBA" id="ARBA00022679"/>
    </source>
</evidence>
<comment type="similarity">
    <text evidence="2 8">Belongs to the DHHC palmitoyltransferase family.</text>
</comment>
<dbReference type="EnsemblPlants" id="Solyc10g077050.2.1">
    <property type="protein sequence ID" value="Solyc10g077050.2.1"/>
    <property type="gene ID" value="Solyc10g077050.2"/>
</dbReference>
<keyword evidence="6 8" id="KW-0472">Membrane</keyword>
<feature type="region of interest" description="Disordered" evidence="9">
    <location>
        <begin position="780"/>
        <end position="814"/>
    </location>
</feature>
<keyword evidence="3 8" id="KW-0808">Transferase</keyword>
<dbReference type="GO" id="GO:0005783">
    <property type="term" value="C:endoplasmic reticulum"/>
    <property type="evidence" value="ECO:0000318"/>
    <property type="project" value="GO_Central"/>
</dbReference>
<dbReference type="AlphaFoldDB" id="A0A3Q7JEE0"/>
<sequence>MGGGITNQDLAFSSKSMDTSKLKKRLYQVWKGRNKFLCGGRLIFGPDAASLYLSTFLIGAPALTFCIKMLFMIPKVSPIYGHVVLILGLIITVLALSFLFMTSSSNPGIVPRNSRPPDLDEILNASSASMEWVGNAAPDVKLPRTKDLFINGHSVKVKFCDTCLLYRPPRASHCSICNNCVQRFDHHCPWVGQCIGVRNYRCFFLFITSTTTLCIYVFTFSLLNLLGQPGSFLHAMSTDIVSVVLICYCFIAVWFVGGLSVFHFYLMSTNQTTYENFRYRYEKKENPYSRGILKNLREILCSKIPVSLVNFREWVIEEDDASMRSMSMSHRFGSINSKGKFDLEMGGILGKDANFQVDYVMVREKHKPLKLYQVWKGSNKFLLGGRLIFGPDVSSLFLSTLLIAGPALAFCIKVSCVIRHRIREHKDAGPWYPILVIGAVLTIMDIVFLFLTSSRDPGIVPRNITPPESDETFDIHTPSMEWVNGRTPHLKLPRAKDVIVNGHTVKVKYCDTCLLYRPPRSSHCSICNNCVQRFDHHCPWVGQCIGLRNYRFFYLFISTSTILCIYVFVISLVNILHRGGNLWRAISQDILSDTTYENFRYRYDKKENPYNRGSIENIKEVFFSKIPPSLNNFRAVFKENDIVMVEPTTSNFVGNIHSSKEKIDIEMGTMFPEDSGLSLPEILRNLEYEEIDDTLKSREWTRDAYSDSGEQMRSITSLKETIDTEVGDNFAEDKGTAQAEISQNMNGDSMEKNFKNKDEGGRTDYEPFWFSLEQEKESVKSSTLGSASNVEENSEEVSSSALYMTPINDRSPKV</sequence>
<proteinExistence type="inferred from homology"/>
<dbReference type="FunCoup" id="A0A3Q7JEE0">
    <property type="interactions" value="1968"/>
</dbReference>
<reference evidence="11" key="1">
    <citation type="journal article" date="2012" name="Nature">
        <title>The tomato genome sequence provides insights into fleshy fruit evolution.</title>
        <authorList>
            <consortium name="Tomato Genome Consortium"/>
        </authorList>
    </citation>
    <scope>NUCLEOTIDE SEQUENCE [LARGE SCALE GENOMIC DNA]</scope>
    <source>
        <strain evidence="11">cv. Heinz 1706</strain>
    </source>
</reference>
<feature type="transmembrane region" description="Helical" evidence="8">
    <location>
        <begin position="430"/>
        <end position="451"/>
    </location>
</feature>
<evidence type="ECO:0000313" key="12">
    <source>
        <dbReference type="Proteomes" id="UP000004994"/>
    </source>
</evidence>
<dbReference type="PANTHER" id="PTHR22883">
    <property type="entry name" value="ZINC FINGER DHHC DOMAIN CONTAINING PROTEIN"/>
    <property type="match status" value="1"/>
</dbReference>
<dbReference type="OMA" id="RHRIREH"/>
<keyword evidence="7 8" id="KW-0012">Acyltransferase</keyword>
<dbReference type="STRING" id="4081.A0A3Q7JEE0"/>
<dbReference type="PROSITE" id="PS50216">
    <property type="entry name" value="DHHC"/>
    <property type="match status" value="2"/>
</dbReference>
<feature type="compositionally biased region" description="Low complexity" evidence="9">
    <location>
        <begin position="786"/>
        <end position="801"/>
    </location>
</feature>
<comment type="domain">
    <text evidence="8">The DHHC domain is required for palmitoyltransferase activity.</text>
</comment>
<evidence type="ECO:0000256" key="4">
    <source>
        <dbReference type="ARBA" id="ARBA00022692"/>
    </source>
</evidence>
<feature type="transmembrane region" description="Helical" evidence="8">
    <location>
        <begin position="243"/>
        <end position="266"/>
    </location>
</feature>
<feature type="transmembrane region" description="Helical" evidence="8">
    <location>
        <begin position="395"/>
        <end position="418"/>
    </location>
</feature>
<evidence type="ECO:0000259" key="10">
    <source>
        <dbReference type="Pfam" id="PF01529"/>
    </source>
</evidence>
<dbReference type="InterPro" id="IPR039859">
    <property type="entry name" value="PFA4/ZDH16/20/ERF2-like"/>
</dbReference>
<evidence type="ECO:0000256" key="7">
    <source>
        <dbReference type="ARBA" id="ARBA00023315"/>
    </source>
</evidence>
<keyword evidence="4 8" id="KW-0812">Transmembrane</keyword>
<comment type="subcellular location">
    <subcellularLocation>
        <location evidence="1">Endomembrane system</location>
        <topology evidence="1">Multi-pass membrane protein</topology>
    </subcellularLocation>
</comment>
<feature type="domain" description="Palmitoyltransferase DHHC" evidence="10">
    <location>
        <begin position="157"/>
        <end position="278"/>
    </location>
</feature>
<evidence type="ECO:0000256" key="9">
    <source>
        <dbReference type="SAM" id="MobiDB-lite"/>
    </source>
</evidence>
<accession>A0A3Q7JEE0</accession>
<reference evidence="11" key="2">
    <citation type="submission" date="2019-01" db="UniProtKB">
        <authorList>
            <consortium name="EnsemblPlants"/>
        </authorList>
    </citation>
    <scope>IDENTIFICATION</scope>
    <source>
        <strain evidence="11">cv. Heinz 1706</strain>
    </source>
</reference>
<dbReference type="GO" id="GO:0005794">
    <property type="term" value="C:Golgi apparatus"/>
    <property type="evidence" value="ECO:0000318"/>
    <property type="project" value="GO_Central"/>
</dbReference>
<dbReference type="InParanoid" id="A0A3Q7JEE0"/>
<feature type="transmembrane region" description="Helical" evidence="8">
    <location>
        <begin position="203"/>
        <end position="223"/>
    </location>
</feature>
<dbReference type="EC" id="2.3.1.225" evidence="8"/>
<evidence type="ECO:0000256" key="2">
    <source>
        <dbReference type="ARBA" id="ARBA00008574"/>
    </source>
</evidence>
<protein>
    <recommendedName>
        <fullName evidence="8">S-acyltransferase</fullName>
        <ecNumber evidence="8">2.3.1.225</ecNumber>
    </recommendedName>
    <alternativeName>
        <fullName evidence="8">Palmitoyltransferase</fullName>
    </alternativeName>
</protein>
<feature type="transmembrane region" description="Helical" evidence="8">
    <location>
        <begin position="51"/>
        <end position="73"/>
    </location>
</feature>
<evidence type="ECO:0000256" key="1">
    <source>
        <dbReference type="ARBA" id="ARBA00004127"/>
    </source>
</evidence>
<organism evidence="11">
    <name type="scientific">Solanum lycopersicum</name>
    <name type="common">Tomato</name>
    <name type="synonym">Lycopersicon esculentum</name>
    <dbReference type="NCBI Taxonomy" id="4081"/>
    <lineage>
        <taxon>Eukaryota</taxon>
        <taxon>Viridiplantae</taxon>
        <taxon>Streptophyta</taxon>
        <taxon>Embryophyta</taxon>
        <taxon>Tracheophyta</taxon>
        <taxon>Spermatophyta</taxon>
        <taxon>Magnoliopsida</taxon>
        <taxon>eudicotyledons</taxon>
        <taxon>Gunneridae</taxon>
        <taxon>Pentapetalae</taxon>
        <taxon>asterids</taxon>
        <taxon>lamiids</taxon>
        <taxon>Solanales</taxon>
        <taxon>Solanaceae</taxon>
        <taxon>Solanoideae</taxon>
        <taxon>Solaneae</taxon>
        <taxon>Solanum</taxon>
        <taxon>Solanum subgen. Lycopersicon</taxon>
    </lineage>
</organism>
<dbReference type="Proteomes" id="UP000004994">
    <property type="component" value="Chromosome 10"/>
</dbReference>
<dbReference type="InterPro" id="IPR001594">
    <property type="entry name" value="Palmitoyltrfase_DHHC"/>
</dbReference>
<name>A0A3Q7JEE0_SOLLC</name>
<evidence type="ECO:0000256" key="5">
    <source>
        <dbReference type="ARBA" id="ARBA00022989"/>
    </source>
</evidence>
<dbReference type="PaxDb" id="4081-Solyc10g077050.1.1"/>
<dbReference type="Gramene" id="Solyc10g077050.2.1">
    <property type="protein sequence ID" value="Solyc10g077050.2.1"/>
    <property type="gene ID" value="Solyc10g077050.2"/>
</dbReference>
<dbReference type="GO" id="GO:0006612">
    <property type="term" value="P:protein targeting to membrane"/>
    <property type="evidence" value="ECO:0000318"/>
    <property type="project" value="GO_Central"/>
</dbReference>
<feature type="transmembrane region" description="Helical" evidence="8">
    <location>
        <begin position="79"/>
        <end position="102"/>
    </location>
</feature>
<evidence type="ECO:0000256" key="8">
    <source>
        <dbReference type="RuleBase" id="RU079119"/>
    </source>
</evidence>
<feature type="transmembrane region" description="Helical" evidence="8">
    <location>
        <begin position="552"/>
        <end position="576"/>
    </location>
</feature>
<evidence type="ECO:0000256" key="6">
    <source>
        <dbReference type="ARBA" id="ARBA00023136"/>
    </source>
</evidence>